<dbReference type="KEGG" id="bhc:JFL75_11665"/>
<evidence type="ECO:0000313" key="2">
    <source>
        <dbReference type="EMBL" id="QQO07603.1"/>
    </source>
</evidence>
<sequence length="156" mass="17713">MTIQTQRCTIRDFEPGDIPRFMEYRNDAHWMRYQGYKGKTKEEYEQDLLGDSSLVRGTQFAIIHTTTGLLIGDIYLKQDDSLYWIGYTIHPAFARRGYAAESVTAIMAWIAARVGSIIKAGVLPENTTSIKLLEKLRFSFAGKEDGELIYVFDTGG</sequence>
<protein>
    <submittedName>
        <fullName evidence="2">GNAT family N-acetyltransferase</fullName>
    </submittedName>
</protein>
<dbReference type="PANTHER" id="PTHR43792">
    <property type="entry name" value="GNAT FAMILY, PUTATIVE (AFU_ORTHOLOGUE AFUA_3G00765)-RELATED-RELATED"/>
    <property type="match status" value="1"/>
</dbReference>
<dbReference type="PANTHER" id="PTHR43792:SF1">
    <property type="entry name" value="N-ACETYLTRANSFERASE DOMAIN-CONTAINING PROTEIN"/>
    <property type="match status" value="1"/>
</dbReference>
<dbReference type="EMBL" id="CP067089">
    <property type="protein sequence ID" value="QQO07603.1"/>
    <property type="molecule type" value="Genomic_DNA"/>
</dbReference>
<dbReference type="InterPro" id="IPR000182">
    <property type="entry name" value="GNAT_dom"/>
</dbReference>
<dbReference type="SUPFAM" id="SSF55729">
    <property type="entry name" value="Acyl-CoA N-acyltransferases (Nat)"/>
    <property type="match status" value="1"/>
</dbReference>
<dbReference type="Proteomes" id="UP000595917">
    <property type="component" value="Chromosome"/>
</dbReference>
<organism evidence="2 3">
    <name type="scientific">Breznakiella homolactica</name>
    <dbReference type="NCBI Taxonomy" id="2798577"/>
    <lineage>
        <taxon>Bacteria</taxon>
        <taxon>Pseudomonadati</taxon>
        <taxon>Spirochaetota</taxon>
        <taxon>Spirochaetia</taxon>
        <taxon>Spirochaetales</taxon>
        <taxon>Breznakiellaceae</taxon>
        <taxon>Breznakiella</taxon>
    </lineage>
</organism>
<dbReference type="InterPro" id="IPR016181">
    <property type="entry name" value="Acyl_CoA_acyltransferase"/>
</dbReference>
<dbReference type="PROSITE" id="PS51186">
    <property type="entry name" value="GNAT"/>
    <property type="match status" value="1"/>
</dbReference>
<name>A0A7T7XK16_9SPIR</name>
<proteinExistence type="predicted"/>
<dbReference type="GO" id="GO:0016747">
    <property type="term" value="F:acyltransferase activity, transferring groups other than amino-acyl groups"/>
    <property type="evidence" value="ECO:0007669"/>
    <property type="project" value="InterPro"/>
</dbReference>
<keyword evidence="3" id="KW-1185">Reference proteome</keyword>
<reference evidence="2" key="1">
    <citation type="submission" date="2021-01" db="EMBL/GenBank/DDBJ databases">
        <title>Description of Breznakiella homolactica.</title>
        <authorList>
            <person name="Song Y."/>
            <person name="Brune A."/>
        </authorList>
    </citation>
    <scope>NUCLEOTIDE SEQUENCE</scope>
    <source>
        <strain evidence="2">RmG30</strain>
    </source>
</reference>
<accession>A0A7T7XK16</accession>
<dbReference type="Pfam" id="PF13302">
    <property type="entry name" value="Acetyltransf_3"/>
    <property type="match status" value="1"/>
</dbReference>
<dbReference type="AlphaFoldDB" id="A0A7T7XK16"/>
<evidence type="ECO:0000313" key="3">
    <source>
        <dbReference type="Proteomes" id="UP000595917"/>
    </source>
</evidence>
<dbReference type="RefSeq" id="WP_215624909.1">
    <property type="nucleotide sequence ID" value="NZ_CP067089.2"/>
</dbReference>
<dbReference type="Gene3D" id="3.40.630.30">
    <property type="match status" value="1"/>
</dbReference>
<gene>
    <name evidence="2" type="ORF">JFL75_11665</name>
</gene>
<dbReference type="InterPro" id="IPR051531">
    <property type="entry name" value="N-acetyltransferase"/>
</dbReference>
<evidence type="ECO:0000259" key="1">
    <source>
        <dbReference type="PROSITE" id="PS51186"/>
    </source>
</evidence>
<feature type="domain" description="N-acetyltransferase" evidence="1">
    <location>
        <begin position="8"/>
        <end position="156"/>
    </location>
</feature>